<dbReference type="CDD" id="cd06163">
    <property type="entry name" value="S2P-M50_PDZ_RseP-like"/>
    <property type="match status" value="1"/>
</dbReference>
<dbReference type="GO" id="GO:0004222">
    <property type="term" value="F:metalloendopeptidase activity"/>
    <property type="evidence" value="ECO:0007669"/>
    <property type="project" value="InterPro"/>
</dbReference>
<dbReference type="PANTHER" id="PTHR42837:SF2">
    <property type="entry name" value="MEMBRANE METALLOPROTEASE ARASP2, CHLOROPLASTIC-RELATED"/>
    <property type="match status" value="1"/>
</dbReference>
<accession>A0AAU8GU60</accession>
<evidence type="ECO:0000256" key="5">
    <source>
        <dbReference type="ARBA" id="ARBA00022692"/>
    </source>
</evidence>
<dbReference type="InterPro" id="IPR036034">
    <property type="entry name" value="PDZ_sf"/>
</dbReference>
<evidence type="ECO:0000259" key="12">
    <source>
        <dbReference type="PROSITE" id="PS50106"/>
    </source>
</evidence>
<dbReference type="PROSITE" id="PS50106">
    <property type="entry name" value="PDZ"/>
    <property type="match status" value="1"/>
</dbReference>
<protein>
    <recommendedName>
        <fullName evidence="11">Zinc metalloprotease</fullName>
        <ecNumber evidence="11">3.4.24.-</ecNumber>
    </recommendedName>
</protein>
<keyword evidence="7 11" id="KW-0862">Zinc</keyword>
<evidence type="ECO:0000256" key="10">
    <source>
        <dbReference type="ARBA" id="ARBA00023136"/>
    </source>
</evidence>
<dbReference type="Gene3D" id="2.30.42.10">
    <property type="match status" value="1"/>
</dbReference>
<evidence type="ECO:0000256" key="1">
    <source>
        <dbReference type="ARBA" id="ARBA00001947"/>
    </source>
</evidence>
<dbReference type="AlphaFoldDB" id="A0AAU8GU60"/>
<organism evidence="13">
    <name type="scientific">Thermodesulfovibrio autotrophicus</name>
    <dbReference type="NCBI Taxonomy" id="3118333"/>
    <lineage>
        <taxon>Bacteria</taxon>
        <taxon>Pseudomonadati</taxon>
        <taxon>Nitrospirota</taxon>
        <taxon>Thermodesulfovibrionia</taxon>
        <taxon>Thermodesulfovibrionales</taxon>
        <taxon>Thermodesulfovibrionaceae</taxon>
        <taxon>Thermodesulfovibrio</taxon>
    </lineage>
</organism>
<dbReference type="InterPro" id="IPR008915">
    <property type="entry name" value="Peptidase_M50"/>
</dbReference>
<dbReference type="EMBL" id="CP144373">
    <property type="protein sequence ID" value="XCH46076.1"/>
    <property type="molecule type" value="Genomic_DNA"/>
</dbReference>
<keyword evidence="5 11" id="KW-0812">Transmembrane</keyword>
<dbReference type="GO" id="GO:0016020">
    <property type="term" value="C:membrane"/>
    <property type="evidence" value="ECO:0007669"/>
    <property type="project" value="UniProtKB-SubCell"/>
</dbReference>
<dbReference type="Pfam" id="PF17820">
    <property type="entry name" value="PDZ_6"/>
    <property type="match status" value="1"/>
</dbReference>
<comment type="subcellular location">
    <subcellularLocation>
        <location evidence="2">Membrane</location>
        <topology evidence="2">Multi-pass membrane protein</topology>
    </subcellularLocation>
</comment>
<dbReference type="InterPro" id="IPR004387">
    <property type="entry name" value="Pept_M50_Zn"/>
</dbReference>
<dbReference type="GO" id="GO:0006508">
    <property type="term" value="P:proteolysis"/>
    <property type="evidence" value="ECO:0007669"/>
    <property type="project" value="UniProtKB-KW"/>
</dbReference>
<dbReference type="InterPro" id="IPR001478">
    <property type="entry name" value="PDZ"/>
</dbReference>
<dbReference type="GO" id="GO:0046872">
    <property type="term" value="F:metal ion binding"/>
    <property type="evidence" value="ECO:0007669"/>
    <property type="project" value="UniProtKB-KW"/>
</dbReference>
<dbReference type="NCBIfam" id="TIGR00054">
    <property type="entry name" value="RIP metalloprotease RseP"/>
    <property type="match status" value="1"/>
</dbReference>
<evidence type="ECO:0000256" key="4">
    <source>
        <dbReference type="ARBA" id="ARBA00022670"/>
    </source>
</evidence>
<evidence type="ECO:0000256" key="9">
    <source>
        <dbReference type="ARBA" id="ARBA00023049"/>
    </source>
</evidence>
<reference evidence="13" key="1">
    <citation type="submission" date="2024-01" db="EMBL/GenBank/DDBJ databases">
        <title>The first autotrophic representatives of the genus Thermodesulfovibrio.</title>
        <authorList>
            <person name="Maltseva A.I."/>
            <person name="Elcheninov A.G."/>
            <person name="Kublanov I.V."/>
            <person name="Lebedinsky A.V."/>
            <person name="Frolov E.N."/>
        </authorList>
    </citation>
    <scope>NUCLEOTIDE SEQUENCE</scope>
    <source>
        <strain evidence="13">3907-1M</strain>
    </source>
</reference>
<dbReference type="RefSeq" id="WP_353683615.1">
    <property type="nucleotide sequence ID" value="NZ_CP144373.1"/>
</dbReference>
<evidence type="ECO:0000256" key="6">
    <source>
        <dbReference type="ARBA" id="ARBA00022801"/>
    </source>
</evidence>
<comment type="cofactor">
    <cofactor evidence="1 11">
        <name>Zn(2+)</name>
        <dbReference type="ChEBI" id="CHEBI:29105"/>
    </cofactor>
</comment>
<dbReference type="InterPro" id="IPR041489">
    <property type="entry name" value="PDZ_6"/>
</dbReference>
<keyword evidence="6 11" id="KW-0378">Hydrolase</keyword>
<keyword evidence="9 11" id="KW-0482">Metalloprotease</keyword>
<dbReference type="KEGG" id="taut:V4D30_06970"/>
<dbReference type="CDD" id="cd23081">
    <property type="entry name" value="cpPDZ_EcRseP-like"/>
    <property type="match status" value="1"/>
</dbReference>
<dbReference type="SUPFAM" id="SSF50156">
    <property type="entry name" value="PDZ domain-like"/>
    <property type="match status" value="1"/>
</dbReference>
<evidence type="ECO:0000256" key="11">
    <source>
        <dbReference type="RuleBase" id="RU362031"/>
    </source>
</evidence>
<feature type="domain" description="PDZ" evidence="12">
    <location>
        <begin position="116"/>
        <end position="189"/>
    </location>
</feature>
<dbReference type="Pfam" id="PF02163">
    <property type="entry name" value="Peptidase_M50"/>
    <property type="match status" value="1"/>
</dbReference>
<evidence type="ECO:0000256" key="3">
    <source>
        <dbReference type="ARBA" id="ARBA00007931"/>
    </source>
</evidence>
<dbReference type="EC" id="3.4.24.-" evidence="11"/>
<keyword evidence="11" id="KW-0479">Metal-binding</keyword>
<keyword evidence="4" id="KW-0645">Protease</keyword>
<gene>
    <name evidence="13" type="primary">rseP</name>
    <name evidence="13" type="ORF">V4D30_06970</name>
</gene>
<comment type="similarity">
    <text evidence="3 11">Belongs to the peptidase M50B family.</text>
</comment>
<feature type="transmembrane region" description="Helical" evidence="11">
    <location>
        <begin position="321"/>
        <end position="342"/>
    </location>
</feature>
<proteinExistence type="inferred from homology"/>
<keyword evidence="10 11" id="KW-0472">Membrane</keyword>
<dbReference type="SMART" id="SM00228">
    <property type="entry name" value="PDZ"/>
    <property type="match status" value="1"/>
</dbReference>
<name>A0AAU8GU60_9BACT</name>
<feature type="transmembrane region" description="Helical" evidence="11">
    <location>
        <begin position="91"/>
        <end position="113"/>
    </location>
</feature>
<keyword evidence="8 11" id="KW-1133">Transmembrane helix</keyword>
<feature type="transmembrane region" description="Helical" evidence="11">
    <location>
        <begin position="6"/>
        <end position="25"/>
    </location>
</feature>
<sequence>MNFIYAIILFGFLIFIHEIGHFLAAKISGVRVLKFSIGFGPKVIGKRIGETEYLLSAVPLGGYVKMYGEEFGDEVIDERRSFKHQPVYKKIFIVFAGPLFNIIGAVFLFWIVFVHGVPVIKPVIGEVMENSPAYMAGLKTGDKIIEIEGQKISNWFDMAQFIQQNPNKNLNFKIERNGEIIQLQITPHGKEAKNIFGEKVFVGQIGIKPDEKAIFIKKEEPLNALNMSIKKCYEIVELTYLTIVKIFQRVVSTEVIGGPILIFQAAGKTAEQGLVSFLSFAAIISINLGVLNLLPIPVLDGGHILFFLIEAIRRKPLSEKFIAVSQKIGIAFLVALMMLAFYNDILRLLTGKMP</sequence>
<evidence type="ECO:0000313" key="13">
    <source>
        <dbReference type="EMBL" id="XCH46076.1"/>
    </source>
</evidence>
<evidence type="ECO:0000256" key="7">
    <source>
        <dbReference type="ARBA" id="ARBA00022833"/>
    </source>
</evidence>
<feature type="transmembrane region" description="Helical" evidence="11">
    <location>
        <begin position="277"/>
        <end position="309"/>
    </location>
</feature>
<dbReference type="PANTHER" id="PTHR42837">
    <property type="entry name" value="REGULATOR OF SIGMA-E PROTEASE RSEP"/>
    <property type="match status" value="1"/>
</dbReference>
<evidence type="ECO:0000256" key="8">
    <source>
        <dbReference type="ARBA" id="ARBA00022989"/>
    </source>
</evidence>
<evidence type="ECO:0000256" key="2">
    <source>
        <dbReference type="ARBA" id="ARBA00004141"/>
    </source>
</evidence>